<dbReference type="EMBL" id="LZLM01000070">
    <property type="protein sequence ID" value="OBJ85684.1"/>
    <property type="molecule type" value="Genomic_DNA"/>
</dbReference>
<protein>
    <submittedName>
        <fullName evidence="2">Uncharacterized protein</fullName>
    </submittedName>
</protein>
<proteinExistence type="predicted"/>
<evidence type="ECO:0000256" key="1">
    <source>
        <dbReference type="SAM" id="MobiDB-lite"/>
    </source>
</evidence>
<reference evidence="2 3" key="1">
    <citation type="submission" date="2016-06" db="EMBL/GenBank/DDBJ databases">
        <authorList>
            <person name="Kjaerup R.B."/>
            <person name="Dalgaard T.S."/>
            <person name="Juul-Madsen H.R."/>
        </authorList>
    </citation>
    <scope>NUCLEOTIDE SEQUENCE [LARGE SCALE GENOMIC DNA]</scope>
    <source>
        <strain evidence="2 3">1276495.2</strain>
    </source>
</reference>
<evidence type="ECO:0000313" key="2">
    <source>
        <dbReference type="EMBL" id="OBJ85684.1"/>
    </source>
</evidence>
<organism evidence="2 3">
    <name type="scientific">Mycobacterium asiaticum</name>
    <dbReference type="NCBI Taxonomy" id="1790"/>
    <lineage>
        <taxon>Bacteria</taxon>
        <taxon>Bacillati</taxon>
        <taxon>Actinomycetota</taxon>
        <taxon>Actinomycetes</taxon>
        <taxon>Mycobacteriales</taxon>
        <taxon>Mycobacteriaceae</taxon>
        <taxon>Mycobacterium</taxon>
    </lineage>
</organism>
<sequence>MSFQDISQSEGQGKLAGDVSLVTGAAGWGADAADCSAAWARRRTNSTAAPTTPPISETHNSS</sequence>
<evidence type="ECO:0000313" key="3">
    <source>
        <dbReference type="Proteomes" id="UP000093925"/>
    </source>
</evidence>
<comment type="caution">
    <text evidence="2">The sequence shown here is derived from an EMBL/GenBank/DDBJ whole genome shotgun (WGS) entry which is preliminary data.</text>
</comment>
<feature type="compositionally biased region" description="Polar residues" evidence="1">
    <location>
        <begin position="45"/>
        <end position="62"/>
    </location>
</feature>
<dbReference type="AlphaFoldDB" id="A0A1A3KMM2"/>
<feature type="region of interest" description="Disordered" evidence="1">
    <location>
        <begin position="42"/>
        <end position="62"/>
    </location>
</feature>
<dbReference type="Proteomes" id="UP000093925">
    <property type="component" value="Unassembled WGS sequence"/>
</dbReference>
<gene>
    <name evidence="2" type="ORF">A5640_12560</name>
</gene>
<name>A0A1A3KMM2_MYCAS</name>
<accession>A0A1A3KMM2</accession>